<proteinExistence type="predicted"/>
<evidence type="ECO:0000313" key="1">
    <source>
        <dbReference type="EMBL" id="MBX71170.1"/>
    </source>
</evidence>
<organism evidence="1">
    <name type="scientific">Rhizophora mucronata</name>
    <name type="common">Asiatic mangrove</name>
    <dbReference type="NCBI Taxonomy" id="61149"/>
    <lineage>
        <taxon>Eukaryota</taxon>
        <taxon>Viridiplantae</taxon>
        <taxon>Streptophyta</taxon>
        <taxon>Embryophyta</taxon>
        <taxon>Tracheophyta</taxon>
        <taxon>Spermatophyta</taxon>
        <taxon>Magnoliopsida</taxon>
        <taxon>eudicotyledons</taxon>
        <taxon>Gunneridae</taxon>
        <taxon>Pentapetalae</taxon>
        <taxon>rosids</taxon>
        <taxon>fabids</taxon>
        <taxon>Malpighiales</taxon>
        <taxon>Rhizophoraceae</taxon>
        <taxon>Rhizophora</taxon>
    </lineage>
</organism>
<dbReference type="AlphaFoldDB" id="A0A2P2QVY2"/>
<accession>A0A2P2QVY2</accession>
<protein>
    <submittedName>
        <fullName evidence="1">Uncharacterized protein</fullName>
    </submittedName>
</protein>
<reference evidence="1" key="1">
    <citation type="submission" date="2018-02" db="EMBL/GenBank/DDBJ databases">
        <title>Rhizophora mucronata_Transcriptome.</title>
        <authorList>
            <person name="Meera S.P."/>
            <person name="Sreeshan A."/>
            <person name="Augustine A."/>
        </authorList>
    </citation>
    <scope>NUCLEOTIDE SEQUENCE</scope>
    <source>
        <tissue evidence="1">Leaf</tissue>
    </source>
</reference>
<name>A0A2P2QVY2_RHIMU</name>
<sequence length="46" mass="5397">MSRKINDRFLLKSLHATCKLQGCILLNCFQSDIKIAKKRGHLKLRR</sequence>
<dbReference type="EMBL" id="GGEC01090686">
    <property type="protein sequence ID" value="MBX71170.1"/>
    <property type="molecule type" value="Transcribed_RNA"/>
</dbReference>